<dbReference type="CDD" id="cd01776">
    <property type="entry name" value="RA_Rin"/>
    <property type="match status" value="1"/>
</dbReference>
<dbReference type="Pfam" id="PF00788">
    <property type="entry name" value="RA"/>
    <property type="match status" value="1"/>
</dbReference>
<dbReference type="InterPro" id="IPR000159">
    <property type="entry name" value="RA_dom"/>
</dbReference>
<sequence length="741" mass="83441">MSWFRRLSIAKFASLNKNQKRTTSNNPALRMNRDHNKCSMQCRSREGSSPYNTGGTEAMPSTSRYIPPELVDPEEFFEDPYHVQMYRDEREFLDMISEWVIIEDPNRYKSDENFFSADFEAEFINVKRTTSKASVVEEDQFRIYEKSDPEHKNNNTISESNLTITSCISNTCDDNGAETDGDYKFFWGHWIKTGCIVNPFVAVEGNSSKIAGHCGRSSKARANRKKRRRNKSEALQHSIMSAIKDPVSPVVTNSNNCSNSGNHSKDGCEHDQRQDDDDHAESDDEEIDVEVLFGLDDNGNIIIDINHIEEEKGYGFLMCRTKKLYRSIKKGEEVGENSLVGKRILGFLKELTKCLTILFLCGHPRNKSQYGGPEESIRDYTLQLANDHSSTFSRNIENFIACTKESREPAPQVVMRNMRQFMSGMKNYLVKHGEGEFHQEVQKARSQLKSDEFLNLDAILEAVMHQLVVLPLREHLYGLFVDYYTRSGDIQLLVQNVKYACARNAPEFGIRPCVAPPSPPALAQIGVLLVRLQEAELPLEKLELFLCVISSIFDATGCPRGQQLGADDFLPILVYVVAKCGFVGAEIEAEYMWGLLQPALLNGEAGYYLTALCSAVHVLKSFIGSDNEGTGSLDWRSSSLPACSSVLRVIIPDECNGSLQTRTLPVRPHTTTRDVCRIIAHKARITNPQDYGLFKLVDGEETLLVENECPQDARIAARGKHCMLAYKRLDAKIAWPTATSA</sequence>
<dbReference type="PROSITE" id="PS50200">
    <property type="entry name" value="RA"/>
    <property type="match status" value="1"/>
</dbReference>
<dbReference type="GO" id="GO:0030139">
    <property type="term" value="C:endocytic vesicle"/>
    <property type="evidence" value="ECO:0007669"/>
    <property type="project" value="TreeGrafter"/>
</dbReference>
<evidence type="ECO:0000256" key="1">
    <source>
        <dbReference type="SAM" id="MobiDB-lite"/>
    </source>
</evidence>
<reference evidence="4 5" key="1">
    <citation type="submission" date="2020-11" db="EMBL/GenBank/DDBJ databases">
        <authorList>
            <person name="Wallbank WR R."/>
            <person name="Pardo Diaz C."/>
            <person name="Kozak K."/>
            <person name="Martin S."/>
            <person name="Jiggins C."/>
            <person name="Moest M."/>
            <person name="Warren A I."/>
            <person name="Generalovic N T."/>
            <person name="Byers J.R.P. K."/>
            <person name="Montejo-Kovacevich G."/>
            <person name="Yen C E."/>
        </authorList>
    </citation>
    <scope>NUCLEOTIDE SEQUENCE [LARGE SCALE GENOMIC DNA]</scope>
</reference>
<dbReference type="InterPro" id="IPR045046">
    <property type="entry name" value="Vps9-like"/>
</dbReference>
<organism evidence="4 5">
    <name type="scientific">Hermetia illucens</name>
    <name type="common">Black soldier fly</name>
    <dbReference type="NCBI Taxonomy" id="343691"/>
    <lineage>
        <taxon>Eukaryota</taxon>
        <taxon>Metazoa</taxon>
        <taxon>Ecdysozoa</taxon>
        <taxon>Arthropoda</taxon>
        <taxon>Hexapoda</taxon>
        <taxon>Insecta</taxon>
        <taxon>Pterygota</taxon>
        <taxon>Neoptera</taxon>
        <taxon>Endopterygota</taxon>
        <taxon>Diptera</taxon>
        <taxon>Brachycera</taxon>
        <taxon>Stratiomyomorpha</taxon>
        <taxon>Stratiomyidae</taxon>
        <taxon>Hermetiinae</taxon>
        <taxon>Hermetia</taxon>
    </lineage>
</organism>
<feature type="domain" description="VPS9" evidence="3">
    <location>
        <begin position="484"/>
        <end position="628"/>
    </location>
</feature>
<dbReference type="GO" id="GO:0007165">
    <property type="term" value="P:signal transduction"/>
    <property type="evidence" value="ECO:0007669"/>
    <property type="project" value="InterPro"/>
</dbReference>
<dbReference type="SUPFAM" id="SSF109993">
    <property type="entry name" value="VPS9 domain"/>
    <property type="match status" value="1"/>
</dbReference>
<feature type="compositionally biased region" description="Basic residues" evidence="1">
    <location>
        <begin position="216"/>
        <end position="230"/>
    </location>
</feature>
<dbReference type="GO" id="GO:0016192">
    <property type="term" value="P:vesicle-mediated transport"/>
    <property type="evidence" value="ECO:0007669"/>
    <property type="project" value="InterPro"/>
</dbReference>
<evidence type="ECO:0008006" key="6">
    <source>
        <dbReference type="Google" id="ProtNLM"/>
    </source>
</evidence>
<dbReference type="Gene3D" id="1.20.1050.80">
    <property type="entry name" value="VPS9 domain"/>
    <property type="match status" value="1"/>
</dbReference>
<dbReference type="GO" id="GO:0031267">
    <property type="term" value="F:small GTPase binding"/>
    <property type="evidence" value="ECO:0007669"/>
    <property type="project" value="TreeGrafter"/>
</dbReference>
<evidence type="ECO:0000313" key="5">
    <source>
        <dbReference type="Proteomes" id="UP000594454"/>
    </source>
</evidence>
<dbReference type="PANTHER" id="PTHR23101:SF104">
    <property type="entry name" value="PROTEIN SPRINT"/>
    <property type="match status" value="1"/>
</dbReference>
<feature type="region of interest" description="Disordered" evidence="1">
    <location>
        <begin position="212"/>
        <end position="283"/>
    </location>
</feature>
<dbReference type="OrthoDB" id="21085at2759"/>
<accession>A0A7R8UU99</accession>
<evidence type="ECO:0000259" key="3">
    <source>
        <dbReference type="PROSITE" id="PS51205"/>
    </source>
</evidence>
<protein>
    <recommendedName>
        <fullName evidence="6">Protein sprint</fullName>
    </recommendedName>
</protein>
<feature type="domain" description="Ras-associating" evidence="2">
    <location>
        <begin position="643"/>
        <end position="731"/>
    </location>
</feature>
<evidence type="ECO:0000313" key="4">
    <source>
        <dbReference type="EMBL" id="CAD7087123.1"/>
    </source>
</evidence>
<dbReference type="InterPro" id="IPR037191">
    <property type="entry name" value="VPS9_dom_sf"/>
</dbReference>
<dbReference type="Proteomes" id="UP000594454">
    <property type="component" value="Chromosome 4"/>
</dbReference>
<dbReference type="SMART" id="SM00314">
    <property type="entry name" value="RA"/>
    <property type="match status" value="1"/>
</dbReference>
<dbReference type="GO" id="GO:0005829">
    <property type="term" value="C:cytosol"/>
    <property type="evidence" value="ECO:0007669"/>
    <property type="project" value="TreeGrafter"/>
</dbReference>
<gene>
    <name evidence="4" type="ORF">HERILL_LOCUS9847</name>
</gene>
<dbReference type="Pfam" id="PF02204">
    <property type="entry name" value="VPS9"/>
    <property type="match status" value="1"/>
</dbReference>
<evidence type="ECO:0000259" key="2">
    <source>
        <dbReference type="PROSITE" id="PS50200"/>
    </source>
</evidence>
<dbReference type="AlphaFoldDB" id="A0A7R8UU99"/>
<keyword evidence="5" id="KW-1185">Reference proteome</keyword>
<feature type="region of interest" description="Disordered" evidence="1">
    <location>
        <begin position="40"/>
        <end position="64"/>
    </location>
</feature>
<dbReference type="SMART" id="SM00167">
    <property type="entry name" value="VPS9"/>
    <property type="match status" value="1"/>
</dbReference>
<dbReference type="PROSITE" id="PS51205">
    <property type="entry name" value="VPS9"/>
    <property type="match status" value="1"/>
</dbReference>
<dbReference type="Pfam" id="PF23268">
    <property type="entry name" value="RIN1"/>
    <property type="match status" value="1"/>
</dbReference>
<feature type="compositionally biased region" description="Low complexity" evidence="1">
    <location>
        <begin position="247"/>
        <end position="262"/>
    </location>
</feature>
<dbReference type="InParanoid" id="A0A7R8UU99"/>
<proteinExistence type="predicted"/>
<name>A0A7R8UU99_HERIL</name>
<dbReference type="EMBL" id="LR899012">
    <property type="protein sequence ID" value="CAD7087123.1"/>
    <property type="molecule type" value="Genomic_DNA"/>
</dbReference>
<feature type="compositionally biased region" description="Acidic residues" evidence="1">
    <location>
        <begin position="274"/>
        <end position="283"/>
    </location>
</feature>
<dbReference type="InterPro" id="IPR003123">
    <property type="entry name" value="VPS9"/>
</dbReference>
<dbReference type="GO" id="GO:0005085">
    <property type="term" value="F:guanyl-nucleotide exchange factor activity"/>
    <property type="evidence" value="ECO:0007669"/>
    <property type="project" value="InterPro"/>
</dbReference>
<dbReference type="PANTHER" id="PTHR23101">
    <property type="entry name" value="RAB GDP/GTP EXCHANGE FACTOR"/>
    <property type="match status" value="1"/>
</dbReference>
<feature type="compositionally biased region" description="Basic and acidic residues" evidence="1">
    <location>
        <begin position="263"/>
        <end position="273"/>
    </location>
</feature>